<protein>
    <submittedName>
        <fullName evidence="1">Uncharacterized protein</fullName>
    </submittedName>
</protein>
<dbReference type="EMBL" id="JBBPEH010000011">
    <property type="protein sequence ID" value="KAK7532005.1"/>
    <property type="molecule type" value="Genomic_DNA"/>
</dbReference>
<gene>
    <name evidence="1" type="ORF">J3D65DRAFT_635406</name>
</gene>
<keyword evidence="2" id="KW-1185">Reference proteome</keyword>
<evidence type="ECO:0000313" key="2">
    <source>
        <dbReference type="Proteomes" id="UP001360953"/>
    </source>
</evidence>
<comment type="caution">
    <text evidence="1">The sequence shown here is derived from an EMBL/GenBank/DDBJ whole genome shotgun (WGS) entry which is preliminary data.</text>
</comment>
<evidence type="ECO:0000313" key="1">
    <source>
        <dbReference type="EMBL" id="KAK7532005.1"/>
    </source>
</evidence>
<organism evidence="1 2">
    <name type="scientific">Phyllosticta citribraziliensis</name>
    <dbReference type="NCBI Taxonomy" id="989973"/>
    <lineage>
        <taxon>Eukaryota</taxon>
        <taxon>Fungi</taxon>
        <taxon>Dikarya</taxon>
        <taxon>Ascomycota</taxon>
        <taxon>Pezizomycotina</taxon>
        <taxon>Dothideomycetes</taxon>
        <taxon>Dothideomycetes incertae sedis</taxon>
        <taxon>Botryosphaeriales</taxon>
        <taxon>Phyllostictaceae</taxon>
        <taxon>Phyllosticta</taxon>
    </lineage>
</organism>
<name>A0ABR1LDS4_9PEZI</name>
<dbReference type="Proteomes" id="UP001360953">
    <property type="component" value="Unassembled WGS sequence"/>
</dbReference>
<dbReference type="RefSeq" id="XP_066651675.1">
    <property type="nucleotide sequence ID" value="XM_066801316.1"/>
</dbReference>
<accession>A0ABR1LDS4</accession>
<proteinExistence type="predicted"/>
<dbReference type="GeneID" id="92034222"/>
<sequence>MDVRNFCEHQDLADKGAQRIKIALSRRPKHAHKLDGGRVVQDTRLKRFLGAPIHCPSFYGRVLTLLLCLRVPLHPSSLLFVSLLPSPTSHYNTMARDLYASSRSSKAMNKGAQKIKIALSRRPKKVHDLDGGRVAQNTRRDGWLLGAPIQYPSSDGRVHANCALNFFFLPCRVFTPQGPRHDPVSLLPSFQTSTHLSPQHHGPRHVRVVSLLQGSRHHPSHKPHHHL</sequence>
<reference evidence="1 2" key="1">
    <citation type="submission" date="2024-04" db="EMBL/GenBank/DDBJ databases">
        <title>Phyllosticta paracitricarpa is synonymous to the EU quarantine fungus P. citricarpa based on phylogenomic analyses.</title>
        <authorList>
            <consortium name="Lawrence Berkeley National Laboratory"/>
            <person name="Van ingen-buijs V.A."/>
            <person name="Van westerhoven A.C."/>
            <person name="Haridas S."/>
            <person name="Skiadas P."/>
            <person name="Martin F."/>
            <person name="Groenewald J.Z."/>
            <person name="Crous P.W."/>
            <person name="Seidl M.F."/>
        </authorList>
    </citation>
    <scope>NUCLEOTIDE SEQUENCE [LARGE SCALE GENOMIC DNA]</scope>
    <source>
        <strain evidence="1 2">CPC 17464</strain>
    </source>
</reference>